<name>A0A1R3GR50_COCAP</name>
<protein>
    <submittedName>
        <fullName evidence="1">Uncharacterized protein</fullName>
    </submittedName>
</protein>
<comment type="caution">
    <text evidence="1">The sequence shown here is derived from an EMBL/GenBank/DDBJ whole genome shotgun (WGS) entry which is preliminary data.</text>
</comment>
<reference evidence="1 2" key="1">
    <citation type="submission" date="2013-09" db="EMBL/GenBank/DDBJ databases">
        <title>Corchorus capsularis genome sequencing.</title>
        <authorList>
            <person name="Alam M."/>
            <person name="Haque M.S."/>
            <person name="Islam M.S."/>
            <person name="Emdad E.M."/>
            <person name="Islam M.M."/>
            <person name="Ahmed B."/>
            <person name="Halim A."/>
            <person name="Hossen Q.M.M."/>
            <person name="Hossain M.Z."/>
            <person name="Ahmed R."/>
            <person name="Khan M.M."/>
            <person name="Islam R."/>
            <person name="Rashid M.M."/>
            <person name="Khan S.A."/>
            <person name="Rahman M.S."/>
            <person name="Alam M."/>
        </authorList>
    </citation>
    <scope>NUCLEOTIDE SEQUENCE [LARGE SCALE GENOMIC DNA]</scope>
    <source>
        <strain evidence="2">cv. CVL-1</strain>
        <tissue evidence="1">Whole seedling</tissue>
    </source>
</reference>
<evidence type="ECO:0000313" key="1">
    <source>
        <dbReference type="EMBL" id="OMO60536.1"/>
    </source>
</evidence>
<evidence type="ECO:0000313" key="2">
    <source>
        <dbReference type="Proteomes" id="UP000188268"/>
    </source>
</evidence>
<dbReference type="Gramene" id="OMO60536">
    <property type="protein sequence ID" value="OMO60536"/>
    <property type="gene ID" value="CCACVL1_24048"/>
</dbReference>
<organism evidence="1 2">
    <name type="scientific">Corchorus capsularis</name>
    <name type="common">Jute</name>
    <dbReference type="NCBI Taxonomy" id="210143"/>
    <lineage>
        <taxon>Eukaryota</taxon>
        <taxon>Viridiplantae</taxon>
        <taxon>Streptophyta</taxon>
        <taxon>Embryophyta</taxon>
        <taxon>Tracheophyta</taxon>
        <taxon>Spermatophyta</taxon>
        <taxon>Magnoliopsida</taxon>
        <taxon>eudicotyledons</taxon>
        <taxon>Gunneridae</taxon>
        <taxon>Pentapetalae</taxon>
        <taxon>rosids</taxon>
        <taxon>malvids</taxon>
        <taxon>Malvales</taxon>
        <taxon>Malvaceae</taxon>
        <taxon>Grewioideae</taxon>
        <taxon>Apeibeae</taxon>
        <taxon>Corchorus</taxon>
    </lineage>
</organism>
<proteinExistence type="predicted"/>
<keyword evidence="2" id="KW-1185">Reference proteome</keyword>
<dbReference type="EMBL" id="AWWV01013690">
    <property type="protein sequence ID" value="OMO60536.1"/>
    <property type="molecule type" value="Genomic_DNA"/>
</dbReference>
<sequence length="49" mass="5740">MSREVRRTVLGGKRRFMGWEEKIEKRLEMGSEGSIDHKRANRLVRAGKP</sequence>
<accession>A0A1R3GR50</accession>
<dbReference type="Proteomes" id="UP000188268">
    <property type="component" value="Unassembled WGS sequence"/>
</dbReference>
<dbReference type="AlphaFoldDB" id="A0A1R3GR50"/>
<gene>
    <name evidence="1" type="ORF">CCACVL1_24048</name>
</gene>